<reference evidence="4" key="1">
    <citation type="submission" date="2020-08" db="EMBL/GenBank/DDBJ databases">
        <title>Genome public.</title>
        <authorList>
            <person name="Liu C."/>
            <person name="Sun Q."/>
        </authorList>
    </citation>
    <scope>NUCLEOTIDE SEQUENCE</scope>
    <source>
        <strain evidence="4">NSJ-42</strain>
    </source>
</reference>
<evidence type="ECO:0000259" key="3">
    <source>
        <dbReference type="Pfam" id="PF12229"/>
    </source>
</evidence>
<proteinExistence type="predicted"/>
<feature type="coiled-coil region" evidence="1">
    <location>
        <begin position="1"/>
        <end position="28"/>
    </location>
</feature>
<dbReference type="EMBL" id="JACOOQ010000002">
    <property type="protein sequence ID" value="MBC5639147.1"/>
    <property type="molecule type" value="Genomic_DNA"/>
</dbReference>
<dbReference type="Pfam" id="PF12229">
    <property type="entry name" value="PG_binding_4"/>
    <property type="match status" value="1"/>
</dbReference>
<dbReference type="RefSeq" id="WP_186834530.1">
    <property type="nucleotide sequence ID" value="NZ_JACOOQ010000002.1"/>
</dbReference>
<feature type="transmembrane region" description="Helical" evidence="2">
    <location>
        <begin position="56"/>
        <end position="77"/>
    </location>
</feature>
<dbReference type="InterPro" id="IPR007391">
    <property type="entry name" value="Vancomycin_resist_VanW"/>
</dbReference>
<comment type="caution">
    <text evidence="4">The sequence shown here is derived from an EMBL/GenBank/DDBJ whole genome shotgun (WGS) entry which is preliminary data.</text>
</comment>
<protein>
    <submittedName>
        <fullName evidence="4">VanW family protein</fullName>
    </submittedName>
</protein>
<keyword evidence="2" id="KW-0812">Transmembrane</keyword>
<evidence type="ECO:0000313" key="5">
    <source>
        <dbReference type="Proteomes" id="UP000662088"/>
    </source>
</evidence>
<dbReference type="Pfam" id="PF04294">
    <property type="entry name" value="VanW"/>
    <property type="match status" value="1"/>
</dbReference>
<dbReference type="Proteomes" id="UP000662088">
    <property type="component" value="Unassembled WGS sequence"/>
</dbReference>
<gene>
    <name evidence="4" type="ORF">H8R92_01615</name>
</gene>
<keyword evidence="2" id="KW-0472">Membrane</keyword>
<dbReference type="InterPro" id="IPR052913">
    <property type="entry name" value="Glycopeptide_resist_protein"/>
</dbReference>
<sequence>MNNDNKKLDEVKETIAKEEIENKTHEEKIESEDTMQRISEKDIHKDVNVKSKKFKVGLTIGIIVLIGIISGILYWWISNKKLVDSYENKVYPEVYIYSESVGELNEADLSKILAEKDAEIANKTIKVTVNGKEYSSSYTELDVTTDTDKVKDEIMSYGKNKSFKGKLNLINEPKKKTYDLTTTVNEEKIKEFVAQIAEDVKVEPVNASASISGGVVNVVEEQSGYILDEQTLVDSITSQITGKNGGADVVANGSLVESEADIKASELRTIDTRISSFTTYFSAGNSGHNIQTGAAYFNNTLLMPGKEFSCTDGIGPTTAERGFVSSNTYVGGQVVPGMGGGVCQIATTLYNAELRAGILPTERQNHMMTVGYIGIGLDATLADDLIDLRFVNTYDYPLIITTSSTGGSLTVEIWSNSNATNGYTYEPRVEAVSSLYCYTYLDKYDSSGNLVDSIYLNESVYQPFS</sequence>
<accession>A0A8I0DN65</accession>
<dbReference type="PANTHER" id="PTHR35788:SF1">
    <property type="entry name" value="EXPORTED PROTEIN"/>
    <property type="match status" value="1"/>
</dbReference>
<evidence type="ECO:0000256" key="2">
    <source>
        <dbReference type="SAM" id="Phobius"/>
    </source>
</evidence>
<feature type="domain" description="YoaR-like putative peptidoglycan binding" evidence="3">
    <location>
        <begin position="134"/>
        <end position="243"/>
    </location>
</feature>
<organism evidence="4 5">
    <name type="scientific">Clostridium lentum</name>
    <dbReference type="NCBI Taxonomy" id="2763037"/>
    <lineage>
        <taxon>Bacteria</taxon>
        <taxon>Bacillati</taxon>
        <taxon>Bacillota</taxon>
        <taxon>Clostridia</taxon>
        <taxon>Eubacteriales</taxon>
        <taxon>Clostridiaceae</taxon>
        <taxon>Clostridium</taxon>
    </lineage>
</organism>
<keyword evidence="5" id="KW-1185">Reference proteome</keyword>
<keyword evidence="2" id="KW-1133">Transmembrane helix</keyword>
<dbReference type="InterPro" id="IPR022029">
    <property type="entry name" value="YoaR-like_PG-bd"/>
</dbReference>
<dbReference type="AlphaFoldDB" id="A0A8I0DN65"/>
<name>A0A8I0DN65_9CLOT</name>
<evidence type="ECO:0000313" key="4">
    <source>
        <dbReference type="EMBL" id="MBC5639147.1"/>
    </source>
</evidence>
<evidence type="ECO:0000256" key="1">
    <source>
        <dbReference type="SAM" id="Coils"/>
    </source>
</evidence>
<keyword evidence="1" id="KW-0175">Coiled coil</keyword>
<dbReference type="PANTHER" id="PTHR35788">
    <property type="entry name" value="EXPORTED PROTEIN-RELATED"/>
    <property type="match status" value="1"/>
</dbReference>